<dbReference type="GO" id="GO:0044781">
    <property type="term" value="P:bacterial-type flagellum organization"/>
    <property type="evidence" value="ECO:0007669"/>
    <property type="project" value="UniProtKB-KW"/>
</dbReference>
<keyword evidence="12" id="KW-1185">Reference proteome</keyword>
<evidence type="ECO:0000313" key="12">
    <source>
        <dbReference type="Proteomes" id="UP000244906"/>
    </source>
</evidence>
<feature type="region of interest" description="Disordered" evidence="9">
    <location>
        <begin position="1"/>
        <end position="49"/>
    </location>
</feature>
<evidence type="ECO:0000256" key="5">
    <source>
        <dbReference type="ARBA" id="ARBA00023015"/>
    </source>
</evidence>
<dbReference type="GO" id="GO:0045892">
    <property type="term" value="P:negative regulation of DNA-templated transcription"/>
    <property type="evidence" value="ECO:0007669"/>
    <property type="project" value="InterPro"/>
</dbReference>
<feature type="compositionally biased region" description="Low complexity" evidence="9">
    <location>
        <begin position="17"/>
        <end position="28"/>
    </location>
</feature>
<keyword evidence="11" id="KW-0282">Flagellum</keyword>
<keyword evidence="5" id="KW-0805">Transcription regulation</keyword>
<evidence type="ECO:0000256" key="6">
    <source>
        <dbReference type="ARBA" id="ARBA00023163"/>
    </source>
</evidence>
<evidence type="ECO:0000313" key="11">
    <source>
        <dbReference type="EMBL" id="PVZ66751.1"/>
    </source>
</evidence>
<dbReference type="AlphaFoldDB" id="A0A2V1GU04"/>
<proteinExistence type="inferred from homology"/>
<dbReference type="SUPFAM" id="SSF101498">
    <property type="entry name" value="Anti-sigma factor FlgM"/>
    <property type="match status" value="1"/>
</dbReference>
<dbReference type="InterPro" id="IPR007412">
    <property type="entry name" value="FlgM"/>
</dbReference>
<keyword evidence="4" id="KW-1005">Bacterial flagellum biogenesis</keyword>
<dbReference type="RefSeq" id="WP_116688115.1">
    <property type="nucleotide sequence ID" value="NZ_CAWNYD010000007.1"/>
</dbReference>
<keyword evidence="11" id="KW-0969">Cilium</keyword>
<organism evidence="11 12">
    <name type="scientific">Pelagibaculum spongiae</name>
    <dbReference type="NCBI Taxonomy" id="2080658"/>
    <lineage>
        <taxon>Bacteria</taxon>
        <taxon>Pseudomonadati</taxon>
        <taxon>Pseudomonadota</taxon>
        <taxon>Gammaproteobacteria</taxon>
        <taxon>Oceanospirillales</taxon>
        <taxon>Pelagibaculum</taxon>
    </lineage>
</organism>
<dbReference type="NCBIfam" id="TIGR03824">
    <property type="entry name" value="FlgM_jcvi"/>
    <property type="match status" value="1"/>
</dbReference>
<keyword evidence="6" id="KW-0804">Transcription</keyword>
<keyword evidence="11" id="KW-0966">Cell projection</keyword>
<comment type="caution">
    <text evidence="11">The sequence shown here is derived from an EMBL/GenBank/DDBJ whole genome shotgun (WGS) entry which is preliminary data.</text>
</comment>
<dbReference type="Proteomes" id="UP000244906">
    <property type="component" value="Unassembled WGS sequence"/>
</dbReference>
<evidence type="ECO:0000256" key="2">
    <source>
        <dbReference type="ARBA" id="ARBA00017823"/>
    </source>
</evidence>
<evidence type="ECO:0000256" key="9">
    <source>
        <dbReference type="SAM" id="MobiDB-lite"/>
    </source>
</evidence>
<evidence type="ECO:0000256" key="1">
    <source>
        <dbReference type="ARBA" id="ARBA00005322"/>
    </source>
</evidence>
<dbReference type="EMBL" id="QDDL01000007">
    <property type="protein sequence ID" value="PVZ66751.1"/>
    <property type="molecule type" value="Genomic_DNA"/>
</dbReference>
<evidence type="ECO:0000256" key="8">
    <source>
        <dbReference type="ARBA" id="ARBA00030117"/>
    </source>
</evidence>
<keyword evidence="3" id="KW-0678">Repressor</keyword>
<dbReference type="InterPro" id="IPR035890">
    <property type="entry name" value="Anti-sigma-28_factor_FlgM_sf"/>
</dbReference>
<dbReference type="InterPro" id="IPR031316">
    <property type="entry name" value="FlgM_C"/>
</dbReference>
<evidence type="ECO:0000256" key="4">
    <source>
        <dbReference type="ARBA" id="ARBA00022795"/>
    </source>
</evidence>
<dbReference type="Pfam" id="PF04316">
    <property type="entry name" value="FlgM"/>
    <property type="match status" value="1"/>
</dbReference>
<feature type="compositionally biased region" description="Polar residues" evidence="9">
    <location>
        <begin position="36"/>
        <end position="49"/>
    </location>
</feature>
<feature type="domain" description="Anti-sigma-28 factor FlgM C-terminal" evidence="10">
    <location>
        <begin position="48"/>
        <end position="99"/>
    </location>
</feature>
<dbReference type="OrthoDB" id="6120348at2"/>
<comment type="similarity">
    <text evidence="1">Belongs to the FlgM family.</text>
</comment>
<accession>A0A2V1GU04</accession>
<feature type="compositionally biased region" description="Polar residues" evidence="9">
    <location>
        <begin position="1"/>
        <end position="16"/>
    </location>
</feature>
<evidence type="ECO:0000256" key="7">
    <source>
        <dbReference type="ARBA" id="ARBA00024739"/>
    </source>
</evidence>
<sequence length="106" mass="11345">MSQINGFGGNNPLNRAQQQKTQQSQDSQGINAGATVKSNTDQESSSQLKVSAEAKLMQAFHAATTQAPDIDQGKVDAIRSALEEGSYQIDFDQLANKMIASGKETE</sequence>
<protein>
    <recommendedName>
        <fullName evidence="2">Negative regulator of flagellin synthesis</fullName>
    </recommendedName>
    <alternativeName>
        <fullName evidence="8">Anti-sigma-28 factor</fullName>
    </alternativeName>
</protein>
<comment type="function">
    <text evidence="7">Responsible for the coupling of flagellin expression to flagellar assembly by preventing expression of the flagellin genes when a component of the middle class of proteins is defective. It negatively regulates flagellar genes by inhibiting the activity of FliA by directly binding to FliA.</text>
</comment>
<evidence type="ECO:0000259" key="10">
    <source>
        <dbReference type="Pfam" id="PF04316"/>
    </source>
</evidence>
<reference evidence="11 12" key="1">
    <citation type="submission" date="2018-04" db="EMBL/GenBank/DDBJ databases">
        <title>Thalassorhabdus spongiae gen. nov., sp. nov., isolated from a marine sponge in South-West Iceland.</title>
        <authorList>
            <person name="Knobloch S."/>
            <person name="Daussin A."/>
            <person name="Johannsson R."/>
            <person name="Marteinsson V.T."/>
        </authorList>
    </citation>
    <scope>NUCLEOTIDE SEQUENCE [LARGE SCALE GENOMIC DNA]</scope>
    <source>
        <strain evidence="11 12">Hp12</strain>
    </source>
</reference>
<gene>
    <name evidence="11" type="primary">flgM</name>
    <name evidence="11" type="ORF">DC094_15910</name>
</gene>
<name>A0A2V1GU04_9GAMM</name>
<evidence type="ECO:0000256" key="3">
    <source>
        <dbReference type="ARBA" id="ARBA00022491"/>
    </source>
</evidence>